<dbReference type="OrthoDB" id="8554730at2"/>
<evidence type="ECO:0000256" key="4">
    <source>
        <dbReference type="ARBA" id="ARBA00022692"/>
    </source>
</evidence>
<name>A0A6L6PID7_9BURK</name>
<comment type="subcellular location">
    <subcellularLocation>
        <location evidence="1">Cell membrane</location>
        <topology evidence="1">Multi-pass membrane protein</topology>
    </subcellularLocation>
</comment>
<evidence type="ECO:0000313" key="12">
    <source>
        <dbReference type="EMBL" id="MTV38783.1"/>
    </source>
</evidence>
<keyword evidence="7 9" id="KW-1133">Transmembrane helix</keyword>
<dbReference type="PANTHER" id="PTHR24221">
    <property type="entry name" value="ATP-BINDING CASSETTE SUB-FAMILY B"/>
    <property type="match status" value="1"/>
</dbReference>
<evidence type="ECO:0000256" key="1">
    <source>
        <dbReference type="ARBA" id="ARBA00004651"/>
    </source>
</evidence>
<dbReference type="Gene3D" id="3.40.50.300">
    <property type="entry name" value="P-loop containing nucleotide triphosphate hydrolases"/>
    <property type="match status" value="1"/>
</dbReference>
<dbReference type="SUPFAM" id="SSF52540">
    <property type="entry name" value="P-loop containing nucleoside triphosphate hydrolases"/>
    <property type="match status" value="1"/>
</dbReference>
<feature type="transmembrane region" description="Helical" evidence="9">
    <location>
        <begin position="39"/>
        <end position="60"/>
    </location>
</feature>
<dbReference type="InterPro" id="IPR003593">
    <property type="entry name" value="AAA+_ATPase"/>
</dbReference>
<dbReference type="PROSITE" id="PS50893">
    <property type="entry name" value="ABC_TRANSPORTER_2"/>
    <property type="match status" value="1"/>
</dbReference>
<evidence type="ECO:0000256" key="6">
    <source>
        <dbReference type="ARBA" id="ARBA00022840"/>
    </source>
</evidence>
<keyword evidence="6 12" id="KW-0067">ATP-binding</keyword>
<dbReference type="Pfam" id="PF00664">
    <property type="entry name" value="ABC_membrane"/>
    <property type="match status" value="1"/>
</dbReference>
<feature type="transmembrane region" description="Helical" evidence="9">
    <location>
        <begin position="183"/>
        <end position="204"/>
    </location>
</feature>
<dbReference type="GO" id="GO:0140359">
    <property type="term" value="F:ABC-type transporter activity"/>
    <property type="evidence" value="ECO:0007669"/>
    <property type="project" value="InterPro"/>
</dbReference>
<feature type="transmembrane region" description="Helical" evidence="9">
    <location>
        <begin position="268"/>
        <end position="290"/>
    </location>
</feature>
<dbReference type="PROSITE" id="PS50929">
    <property type="entry name" value="ABC_TM1F"/>
    <property type="match status" value="1"/>
</dbReference>
<dbReference type="PANTHER" id="PTHR24221:SF402">
    <property type="entry name" value="IRON-SULFUR CLUSTERS TRANSPORTER ABCB7, MITOCHONDRIAL"/>
    <property type="match status" value="1"/>
</dbReference>
<dbReference type="RefSeq" id="WP_155464361.1">
    <property type="nucleotide sequence ID" value="NZ_WNKY01000014.1"/>
</dbReference>
<dbReference type="SMART" id="SM00382">
    <property type="entry name" value="AAA"/>
    <property type="match status" value="1"/>
</dbReference>
<dbReference type="PROSITE" id="PS00211">
    <property type="entry name" value="ABC_TRANSPORTER_1"/>
    <property type="match status" value="1"/>
</dbReference>
<dbReference type="GO" id="GO:0006879">
    <property type="term" value="P:intracellular iron ion homeostasis"/>
    <property type="evidence" value="ECO:0007669"/>
    <property type="project" value="TreeGrafter"/>
</dbReference>
<keyword evidence="2" id="KW-0813">Transport</keyword>
<dbReference type="InterPro" id="IPR036640">
    <property type="entry name" value="ABC1_TM_sf"/>
</dbReference>
<dbReference type="CDD" id="cd18582">
    <property type="entry name" value="ABC_6TM_ATM1_ABCB7"/>
    <property type="match status" value="1"/>
</dbReference>
<dbReference type="InterPro" id="IPR027417">
    <property type="entry name" value="P-loop_NTPase"/>
</dbReference>
<accession>A0A6L6PID7</accession>
<reference evidence="12 13" key="1">
    <citation type="submission" date="2019-11" db="EMBL/GenBank/DDBJ databases">
        <title>Type strains purchased from KCTC, JCM and DSMZ.</title>
        <authorList>
            <person name="Lu H."/>
        </authorList>
    </citation>
    <scope>NUCLEOTIDE SEQUENCE [LARGE SCALE GENOMIC DNA]</scope>
    <source>
        <strain evidence="12 13">KCTC 22382</strain>
    </source>
</reference>
<dbReference type="InterPro" id="IPR003439">
    <property type="entry name" value="ABC_transporter-like_ATP-bd"/>
</dbReference>
<comment type="caution">
    <text evidence="12">The sequence shown here is derived from an EMBL/GenBank/DDBJ whole genome shotgun (WGS) entry which is preliminary data.</text>
</comment>
<keyword evidence="13" id="KW-1185">Reference proteome</keyword>
<dbReference type="InterPro" id="IPR017871">
    <property type="entry name" value="ABC_transporter-like_CS"/>
</dbReference>
<keyword evidence="8 9" id="KW-0472">Membrane</keyword>
<evidence type="ECO:0000256" key="3">
    <source>
        <dbReference type="ARBA" id="ARBA00022475"/>
    </source>
</evidence>
<proteinExistence type="predicted"/>
<evidence type="ECO:0000256" key="9">
    <source>
        <dbReference type="SAM" id="Phobius"/>
    </source>
</evidence>
<feature type="domain" description="ABC transmembrane type-1" evidence="11">
    <location>
        <begin position="40"/>
        <end position="328"/>
    </location>
</feature>
<keyword evidence="4 9" id="KW-0812">Transmembrane</keyword>
<keyword evidence="3" id="KW-1003">Cell membrane</keyword>
<dbReference type="AlphaFoldDB" id="A0A6L6PID7"/>
<dbReference type="Pfam" id="PF00005">
    <property type="entry name" value="ABC_tran"/>
    <property type="match status" value="1"/>
</dbReference>
<feature type="domain" description="ABC transporter" evidence="10">
    <location>
        <begin position="362"/>
        <end position="596"/>
    </location>
</feature>
<dbReference type="InterPro" id="IPR011527">
    <property type="entry name" value="ABC1_TM_dom"/>
</dbReference>
<organism evidence="12 13">
    <name type="scientific">Duganella radicis</name>
    <dbReference type="NCBI Taxonomy" id="551988"/>
    <lineage>
        <taxon>Bacteria</taxon>
        <taxon>Pseudomonadati</taxon>
        <taxon>Pseudomonadota</taxon>
        <taxon>Betaproteobacteria</taxon>
        <taxon>Burkholderiales</taxon>
        <taxon>Oxalobacteraceae</taxon>
        <taxon>Telluria group</taxon>
        <taxon>Duganella</taxon>
    </lineage>
</organism>
<evidence type="ECO:0000256" key="8">
    <source>
        <dbReference type="ARBA" id="ARBA00023136"/>
    </source>
</evidence>
<evidence type="ECO:0000256" key="7">
    <source>
        <dbReference type="ARBA" id="ARBA00022989"/>
    </source>
</evidence>
<feature type="transmembrane region" description="Helical" evidence="9">
    <location>
        <begin position="72"/>
        <end position="91"/>
    </location>
</feature>
<dbReference type="Proteomes" id="UP000475582">
    <property type="component" value="Unassembled WGS sequence"/>
</dbReference>
<dbReference type="CDD" id="cd03253">
    <property type="entry name" value="ABCC_ATM1_transporter"/>
    <property type="match status" value="1"/>
</dbReference>
<dbReference type="GO" id="GO:0016887">
    <property type="term" value="F:ATP hydrolysis activity"/>
    <property type="evidence" value="ECO:0007669"/>
    <property type="project" value="InterPro"/>
</dbReference>
<feature type="transmembrane region" description="Helical" evidence="9">
    <location>
        <begin position="302"/>
        <end position="323"/>
    </location>
</feature>
<evidence type="ECO:0000259" key="11">
    <source>
        <dbReference type="PROSITE" id="PS50929"/>
    </source>
</evidence>
<dbReference type="SUPFAM" id="SSF90123">
    <property type="entry name" value="ABC transporter transmembrane region"/>
    <property type="match status" value="1"/>
</dbReference>
<protein>
    <submittedName>
        <fullName evidence="12">ATP-binding cassette domain-containing protein</fullName>
    </submittedName>
</protein>
<dbReference type="Gene3D" id="1.20.1560.10">
    <property type="entry name" value="ABC transporter type 1, transmembrane domain"/>
    <property type="match status" value="1"/>
</dbReference>
<dbReference type="GO" id="GO:0005524">
    <property type="term" value="F:ATP binding"/>
    <property type="evidence" value="ECO:0007669"/>
    <property type="project" value="UniProtKB-KW"/>
</dbReference>
<sequence length="612" mass="67994">MRRYADSPPAPASPAAPNRSDTATIKTLIPYLWVYKWRVLLALGCLVGAKLANVGVPVVMKKLIDSLTITPSHPQALLVLPLGALVAYGVLRVSTTLFTELREFLFARVTQRAVRTIALKVFRHLHALSLRFHLNRQTGGMTRDIERGTRAVGSLISYTLFNILPTLVEITLVLGYLVTHYDIWFSVITFVALVSYISFTIIITNWRTHFRRTMNELDSKANTKAIDSLLNYETVKYFGNEEYEAKRYDEGLQHYESAAVKSQTSLSLLNTGQSMIIAVAVTLILWRATVGVIDGKMTLGDLVLVNAFMIQLYIPLNFLGVIYREIKQSLADMEKLFSLLDQNKEIADAPDARPLVTHGAQVRFNHVDFSYDPKRQILFDVDFTIAPGTTTAVVGHSGSGKSTLSRLLFRFYEVNAGSITIDGQDLRSLTQDSVRHAIGIVPQDTVLFNDTIEYNIAYGKPGATHDEIVAAARAASIHDFIDSLPDGYKTMVGERGLKLSGGEKQRVAIARTLLKNPAILIFDEATSALDSKAEQAIQAQLKEISRTRTTMVIAHRLSTVADAQQIIVLDHGRIVERGTHYSLLAANGLYAQMWERQQARADEELLTEGADQ</sequence>
<evidence type="ECO:0000259" key="10">
    <source>
        <dbReference type="PROSITE" id="PS50893"/>
    </source>
</evidence>
<gene>
    <name evidence="12" type="ORF">GM676_14490</name>
</gene>
<evidence type="ECO:0000313" key="13">
    <source>
        <dbReference type="Proteomes" id="UP000475582"/>
    </source>
</evidence>
<dbReference type="GO" id="GO:0005886">
    <property type="term" value="C:plasma membrane"/>
    <property type="evidence" value="ECO:0007669"/>
    <property type="project" value="UniProtKB-SubCell"/>
</dbReference>
<keyword evidence="5" id="KW-0547">Nucleotide-binding</keyword>
<dbReference type="FunFam" id="3.40.50.300:FF:000186">
    <property type="entry name" value="ATP-binding cassette sub-family B member 7, mitochondrial"/>
    <property type="match status" value="1"/>
</dbReference>
<dbReference type="InterPro" id="IPR039421">
    <property type="entry name" value="Type_1_exporter"/>
</dbReference>
<evidence type="ECO:0000256" key="5">
    <source>
        <dbReference type="ARBA" id="ARBA00022741"/>
    </source>
</evidence>
<evidence type="ECO:0000256" key="2">
    <source>
        <dbReference type="ARBA" id="ARBA00022448"/>
    </source>
</evidence>
<dbReference type="EMBL" id="WNKY01000014">
    <property type="protein sequence ID" value="MTV38783.1"/>
    <property type="molecule type" value="Genomic_DNA"/>
</dbReference>
<feature type="transmembrane region" description="Helical" evidence="9">
    <location>
        <begin position="155"/>
        <end position="177"/>
    </location>
</feature>